<dbReference type="SUPFAM" id="SSF55811">
    <property type="entry name" value="Nudix"/>
    <property type="match status" value="1"/>
</dbReference>
<dbReference type="PROSITE" id="PS51462">
    <property type="entry name" value="NUDIX"/>
    <property type="match status" value="1"/>
</dbReference>
<protein>
    <submittedName>
        <fullName evidence="4">NUDIX hydrolase</fullName>
    </submittedName>
</protein>
<dbReference type="GO" id="GO:0016787">
    <property type="term" value="F:hydrolase activity"/>
    <property type="evidence" value="ECO:0007669"/>
    <property type="project" value="UniProtKB-KW"/>
</dbReference>
<keyword evidence="5" id="KW-1185">Reference proteome</keyword>
<dbReference type="InterPro" id="IPR015797">
    <property type="entry name" value="NUDIX_hydrolase-like_dom_sf"/>
</dbReference>
<accession>A0A4P8XR35</accession>
<dbReference type="OrthoDB" id="511483at2"/>
<organism evidence="4 5">
    <name type="scientific">Paenibacillus algicola</name>
    <dbReference type="NCBI Taxonomy" id="2565926"/>
    <lineage>
        <taxon>Bacteria</taxon>
        <taxon>Bacillati</taxon>
        <taxon>Bacillota</taxon>
        <taxon>Bacilli</taxon>
        <taxon>Bacillales</taxon>
        <taxon>Paenibacillaceae</taxon>
        <taxon>Paenibacillus</taxon>
    </lineage>
</organism>
<dbReference type="Gene3D" id="3.90.79.10">
    <property type="entry name" value="Nucleoside Triphosphate Pyrophosphohydrolase"/>
    <property type="match status" value="1"/>
</dbReference>
<dbReference type="AlphaFoldDB" id="A0A4P8XR35"/>
<dbReference type="InterPro" id="IPR020084">
    <property type="entry name" value="NUDIX_hydrolase_CS"/>
</dbReference>
<dbReference type="PROSITE" id="PS00893">
    <property type="entry name" value="NUDIX_BOX"/>
    <property type="match status" value="1"/>
</dbReference>
<sequence length="187" mass="20775">MERITRITDLDILGTAPKILDNVSRLASRGVLLNHEQKVAMMYMSQVDRYKLPGGGVNAEEDIEDAFIREIQEETGYDAEVIQALGCIEEHKGKNDFMQRSYGFIAKVVEHSSAIPAALTESEQELGMGVQWMTVDEAVTAMNKSLLHCDDYSTRFMIVRDITILEQAKEHIVLAGPQSSSSPIAPC</sequence>
<dbReference type="Pfam" id="PF00293">
    <property type="entry name" value="NUDIX"/>
    <property type="match status" value="1"/>
</dbReference>
<keyword evidence="2 4" id="KW-0378">Hydrolase</keyword>
<reference evidence="4 5" key="1">
    <citation type="submission" date="2019-05" db="EMBL/GenBank/DDBJ databases">
        <authorList>
            <person name="Chen C."/>
        </authorList>
    </citation>
    <scope>NUCLEOTIDE SEQUENCE [LARGE SCALE GENOMIC DNA]</scope>
    <source>
        <strain evidence="4 5">HB172198</strain>
    </source>
</reference>
<dbReference type="PANTHER" id="PTHR43046:SF15">
    <property type="entry name" value="MUTT_NUDIX FAMILY PROTEIN"/>
    <property type="match status" value="1"/>
</dbReference>
<comment type="cofactor">
    <cofactor evidence="1">
        <name>Mg(2+)</name>
        <dbReference type="ChEBI" id="CHEBI:18420"/>
    </cofactor>
</comment>
<feature type="domain" description="Nudix hydrolase" evidence="3">
    <location>
        <begin position="23"/>
        <end position="155"/>
    </location>
</feature>
<dbReference type="RefSeq" id="WP_138227063.1">
    <property type="nucleotide sequence ID" value="NZ_CP040396.1"/>
</dbReference>
<gene>
    <name evidence="4" type="ORF">E6C60_3630</name>
</gene>
<name>A0A4P8XR35_9BACL</name>
<evidence type="ECO:0000256" key="1">
    <source>
        <dbReference type="ARBA" id="ARBA00001946"/>
    </source>
</evidence>
<dbReference type="CDD" id="cd02883">
    <property type="entry name" value="NUDIX_Hydrolase"/>
    <property type="match status" value="1"/>
</dbReference>
<dbReference type="EMBL" id="CP040396">
    <property type="protein sequence ID" value="QCT04340.1"/>
    <property type="molecule type" value="Genomic_DNA"/>
</dbReference>
<dbReference type="PANTHER" id="PTHR43046">
    <property type="entry name" value="GDP-MANNOSE MANNOSYL HYDROLASE"/>
    <property type="match status" value="1"/>
</dbReference>
<dbReference type="InterPro" id="IPR000086">
    <property type="entry name" value="NUDIX_hydrolase_dom"/>
</dbReference>
<evidence type="ECO:0000259" key="3">
    <source>
        <dbReference type="PROSITE" id="PS51462"/>
    </source>
</evidence>
<evidence type="ECO:0000313" key="5">
    <source>
        <dbReference type="Proteomes" id="UP000300879"/>
    </source>
</evidence>
<dbReference type="KEGG" id="palo:E6C60_3630"/>
<evidence type="ECO:0000256" key="2">
    <source>
        <dbReference type="ARBA" id="ARBA00022801"/>
    </source>
</evidence>
<evidence type="ECO:0000313" key="4">
    <source>
        <dbReference type="EMBL" id="QCT04340.1"/>
    </source>
</evidence>
<proteinExistence type="predicted"/>
<dbReference type="Proteomes" id="UP000300879">
    <property type="component" value="Chromosome"/>
</dbReference>